<dbReference type="GO" id="GO:0005484">
    <property type="term" value="F:SNAP receptor activity"/>
    <property type="evidence" value="ECO:0007669"/>
    <property type="project" value="TreeGrafter"/>
</dbReference>
<evidence type="ECO:0000256" key="7">
    <source>
        <dbReference type="ARBA" id="ARBA00022927"/>
    </source>
</evidence>
<comment type="caution">
    <text evidence="12">The sequence shown here is derived from an EMBL/GenBank/DDBJ whole genome shotgun (WGS) entry which is preliminary data.</text>
</comment>
<evidence type="ECO:0000256" key="11">
    <source>
        <dbReference type="SAM" id="Phobius"/>
    </source>
</evidence>
<evidence type="ECO:0000256" key="6">
    <source>
        <dbReference type="ARBA" id="ARBA00022892"/>
    </source>
</evidence>
<feature type="region of interest" description="Disordered" evidence="10">
    <location>
        <begin position="103"/>
        <end position="176"/>
    </location>
</feature>
<dbReference type="GO" id="GO:0031201">
    <property type="term" value="C:SNARE complex"/>
    <property type="evidence" value="ECO:0007669"/>
    <property type="project" value="TreeGrafter"/>
</dbReference>
<evidence type="ECO:0000256" key="1">
    <source>
        <dbReference type="ARBA" id="ARBA00004163"/>
    </source>
</evidence>
<evidence type="ECO:0000313" key="12">
    <source>
        <dbReference type="EMBL" id="KAK0516007.1"/>
    </source>
</evidence>
<keyword evidence="7" id="KW-0653">Protein transport</keyword>
<name>A0AA39R6V4_9LECA</name>
<dbReference type="Proteomes" id="UP001166286">
    <property type="component" value="Unassembled WGS sequence"/>
</dbReference>
<accession>A0AA39R6V4</accession>
<dbReference type="PANTHER" id="PTHR13050:SF7">
    <property type="entry name" value="VESICLE TRANSPORT PROTEIN USE1"/>
    <property type="match status" value="1"/>
</dbReference>
<gene>
    <name evidence="12" type="ORF">JMJ35_002041</name>
</gene>
<dbReference type="InterPro" id="IPR019150">
    <property type="entry name" value="Vesicle_transport_protein_Use1"/>
</dbReference>
<reference evidence="12" key="1">
    <citation type="submission" date="2023-03" db="EMBL/GenBank/DDBJ databases">
        <title>Complete genome of Cladonia borealis.</title>
        <authorList>
            <person name="Park H."/>
        </authorList>
    </citation>
    <scope>NUCLEOTIDE SEQUENCE</scope>
    <source>
        <strain evidence="12">ANT050790</strain>
    </source>
</reference>
<evidence type="ECO:0000256" key="4">
    <source>
        <dbReference type="ARBA" id="ARBA00022692"/>
    </source>
</evidence>
<dbReference type="GO" id="GO:0006890">
    <property type="term" value="P:retrograde vesicle-mediated transport, Golgi to endoplasmic reticulum"/>
    <property type="evidence" value="ECO:0007669"/>
    <property type="project" value="TreeGrafter"/>
</dbReference>
<feature type="transmembrane region" description="Helical" evidence="11">
    <location>
        <begin position="260"/>
        <end position="280"/>
    </location>
</feature>
<evidence type="ECO:0000256" key="9">
    <source>
        <dbReference type="ARBA" id="ARBA00023136"/>
    </source>
</evidence>
<keyword evidence="13" id="KW-1185">Reference proteome</keyword>
<proteinExistence type="inferred from homology"/>
<evidence type="ECO:0000256" key="3">
    <source>
        <dbReference type="ARBA" id="ARBA00022448"/>
    </source>
</evidence>
<dbReference type="AlphaFoldDB" id="A0AA39R6V4"/>
<evidence type="ECO:0008006" key="14">
    <source>
        <dbReference type="Google" id="ProtNLM"/>
    </source>
</evidence>
<evidence type="ECO:0000256" key="2">
    <source>
        <dbReference type="ARBA" id="ARBA00007891"/>
    </source>
</evidence>
<keyword evidence="8 11" id="KW-1133">Transmembrane helix</keyword>
<dbReference type="EMBL" id="JAFEKC020000003">
    <property type="protein sequence ID" value="KAK0516007.1"/>
    <property type="molecule type" value="Genomic_DNA"/>
</dbReference>
<evidence type="ECO:0000256" key="10">
    <source>
        <dbReference type="SAM" id="MobiDB-lite"/>
    </source>
</evidence>
<keyword evidence="5" id="KW-0256">Endoplasmic reticulum</keyword>
<evidence type="ECO:0000256" key="5">
    <source>
        <dbReference type="ARBA" id="ARBA00022824"/>
    </source>
</evidence>
<sequence>MARGLSSNVNPQDVAAIDLARVLSRLEHKILSPDADPRLLHSSYERKKTSGNLEYARTLLLRLEHSSSSIKVPSKKHAAHTDLFAQRALIKRLTDRLHDLEAQGDDEALLNPPEDAEDILGEDDPPAASPPPTTNPTDLNSPEPSTPLPATSPPSSTLRNRHHPTKPTEQTEEVRSDITHADLLAQNDTETANLTTSLVTLAQALKASTHQFSESLLTDNEALNRATESLDKNATGMEAAGRRMGLLKRMSEGKGWWGRMMLYAWIGGLWVVAILVVFVMPKLRF</sequence>
<keyword evidence="4 11" id="KW-0812">Transmembrane</keyword>
<dbReference type="GO" id="GO:0015031">
    <property type="term" value="P:protein transport"/>
    <property type="evidence" value="ECO:0007669"/>
    <property type="project" value="UniProtKB-KW"/>
</dbReference>
<protein>
    <recommendedName>
        <fullName evidence="14">Synaptobrevin</fullName>
    </recommendedName>
</protein>
<keyword evidence="3" id="KW-0813">Transport</keyword>
<dbReference type="PANTHER" id="PTHR13050">
    <property type="entry name" value="USE1-LIKE PROTEIN"/>
    <property type="match status" value="1"/>
</dbReference>
<comment type="similarity">
    <text evidence="2">Belongs to the USE1 family.</text>
</comment>
<evidence type="ECO:0000313" key="13">
    <source>
        <dbReference type="Proteomes" id="UP001166286"/>
    </source>
</evidence>
<evidence type="ECO:0000256" key="8">
    <source>
        <dbReference type="ARBA" id="ARBA00022989"/>
    </source>
</evidence>
<keyword evidence="9 11" id="KW-0472">Membrane</keyword>
<keyword evidence="6" id="KW-0931">ER-Golgi transport</keyword>
<comment type="subcellular location">
    <subcellularLocation>
        <location evidence="1">Endoplasmic reticulum membrane</location>
        <topology evidence="1">Single-pass type IV membrane protein</topology>
    </subcellularLocation>
</comment>
<organism evidence="12 13">
    <name type="scientific">Cladonia borealis</name>
    <dbReference type="NCBI Taxonomy" id="184061"/>
    <lineage>
        <taxon>Eukaryota</taxon>
        <taxon>Fungi</taxon>
        <taxon>Dikarya</taxon>
        <taxon>Ascomycota</taxon>
        <taxon>Pezizomycotina</taxon>
        <taxon>Lecanoromycetes</taxon>
        <taxon>OSLEUM clade</taxon>
        <taxon>Lecanoromycetidae</taxon>
        <taxon>Lecanorales</taxon>
        <taxon>Lecanorineae</taxon>
        <taxon>Cladoniaceae</taxon>
        <taxon>Cladonia</taxon>
    </lineage>
</organism>
<feature type="compositionally biased region" description="Acidic residues" evidence="10">
    <location>
        <begin position="103"/>
        <end position="125"/>
    </location>
</feature>
<dbReference type="GO" id="GO:0005789">
    <property type="term" value="C:endoplasmic reticulum membrane"/>
    <property type="evidence" value="ECO:0007669"/>
    <property type="project" value="UniProtKB-SubCell"/>
</dbReference>